<evidence type="ECO:0000313" key="2">
    <source>
        <dbReference type="EMBL" id="SNR69274.1"/>
    </source>
</evidence>
<dbReference type="InterPro" id="IPR036388">
    <property type="entry name" value="WH-like_DNA-bd_sf"/>
</dbReference>
<evidence type="ECO:0000256" key="1">
    <source>
        <dbReference type="SAM" id="Coils"/>
    </source>
</evidence>
<name>A0A238YFA6_HALVU</name>
<organism evidence="2 3">
    <name type="scientific">Halorubrum vacuolatum</name>
    <name type="common">Natronobacterium vacuolatum</name>
    <dbReference type="NCBI Taxonomy" id="63740"/>
    <lineage>
        <taxon>Archaea</taxon>
        <taxon>Methanobacteriati</taxon>
        <taxon>Methanobacteriota</taxon>
        <taxon>Stenosarchaea group</taxon>
        <taxon>Halobacteria</taxon>
        <taxon>Halobacteriales</taxon>
        <taxon>Haloferacaceae</taxon>
        <taxon>Halorubrum</taxon>
    </lineage>
</organism>
<keyword evidence="1" id="KW-0175">Coiled coil</keyword>
<evidence type="ECO:0000313" key="3">
    <source>
        <dbReference type="Proteomes" id="UP000198397"/>
    </source>
</evidence>
<sequence>MTDDLQLRDKDQAVLHAIQQGHNDTQKITQHTTLENHHTRYSLKKLENQGLITLKKPDGMTERIINGQKRVFQTPWKAQLTQKGLQTLKQTDPEKIEALKNMNHKELVEKVHQLEAEIKTLQASLEAFRKQVQEHL</sequence>
<feature type="coiled-coil region" evidence="1">
    <location>
        <begin position="104"/>
        <end position="131"/>
    </location>
</feature>
<dbReference type="GO" id="GO:0003700">
    <property type="term" value="F:DNA-binding transcription factor activity"/>
    <property type="evidence" value="ECO:0007669"/>
    <property type="project" value="InterPro"/>
</dbReference>
<dbReference type="Proteomes" id="UP000198397">
    <property type="component" value="Unassembled WGS sequence"/>
</dbReference>
<dbReference type="AlphaFoldDB" id="A0A238YFA6"/>
<accession>A0A238YFA6</accession>
<dbReference type="RefSeq" id="WP_089386056.1">
    <property type="nucleotide sequence ID" value="NZ_FZNQ01000040.1"/>
</dbReference>
<gene>
    <name evidence="2" type="ORF">SAMN06264855_1404</name>
</gene>
<reference evidence="2 3" key="1">
    <citation type="submission" date="2017-06" db="EMBL/GenBank/DDBJ databases">
        <authorList>
            <person name="Kim H.J."/>
            <person name="Triplett B.A."/>
        </authorList>
    </citation>
    <scope>NUCLEOTIDE SEQUENCE [LARGE SCALE GENOMIC DNA]</scope>
    <source>
        <strain evidence="2 3">DSM 8800</strain>
    </source>
</reference>
<dbReference type="OrthoDB" id="275432at2157"/>
<protein>
    <submittedName>
        <fullName evidence="2">RNA12 protein</fullName>
    </submittedName>
</protein>
<dbReference type="Gene3D" id="1.10.10.10">
    <property type="entry name" value="Winged helix-like DNA-binding domain superfamily/Winged helix DNA-binding domain"/>
    <property type="match status" value="1"/>
</dbReference>
<proteinExistence type="predicted"/>
<keyword evidence="3" id="KW-1185">Reference proteome</keyword>
<dbReference type="EMBL" id="FZNQ01000040">
    <property type="protein sequence ID" value="SNR69274.1"/>
    <property type="molecule type" value="Genomic_DNA"/>
</dbReference>